<keyword evidence="2" id="KW-0808">Transferase</keyword>
<dbReference type="AlphaFoldDB" id="A0ABD7V976"/>
<evidence type="ECO:0000313" key="3">
    <source>
        <dbReference type="Proteomes" id="UP000360750"/>
    </source>
</evidence>
<evidence type="ECO:0000259" key="1">
    <source>
        <dbReference type="Pfam" id="PF00485"/>
    </source>
</evidence>
<sequence length="206" mass="21911">MSVADAIDSLLAGTDARVIVGITGPPGAGKTTLARSLVEDFSTRLGDAGVGYVPMDGFHLSNAILERLGRRHRKGAPDTFDAAGFVAVLRRVADADHDVYAPDFDHTAGEPIAGSLLVPASARLVVVEGNYLGLDAPHWREVRPLLDLLVHVDADTEIRGERLLRRHVAAGKTGAQARAWIESVDEPNAALVAQTRVRADVVVENS</sequence>
<dbReference type="Gene3D" id="3.40.50.300">
    <property type="entry name" value="P-loop containing nucleotide triphosphate hydrolases"/>
    <property type="match status" value="3"/>
</dbReference>
<name>A0ABD7V976_9ACTN</name>
<feature type="domain" description="Phosphoribulokinase/uridine kinase" evidence="1">
    <location>
        <begin position="19"/>
        <end position="204"/>
    </location>
</feature>
<dbReference type="SUPFAM" id="SSF52540">
    <property type="entry name" value="P-loop containing nucleoside triphosphate hydrolases"/>
    <property type="match status" value="1"/>
</dbReference>
<dbReference type="Proteomes" id="UP000360750">
    <property type="component" value="Unassembled WGS sequence"/>
</dbReference>
<proteinExistence type="predicted"/>
<dbReference type="Pfam" id="PF00485">
    <property type="entry name" value="PRK"/>
    <property type="match status" value="1"/>
</dbReference>
<organism evidence="2 3">
    <name type="scientific">Gordonia paraffinivorans</name>
    <dbReference type="NCBI Taxonomy" id="175628"/>
    <lineage>
        <taxon>Bacteria</taxon>
        <taxon>Bacillati</taxon>
        <taxon>Actinomycetota</taxon>
        <taxon>Actinomycetes</taxon>
        <taxon>Mycobacteriales</taxon>
        <taxon>Gordoniaceae</taxon>
        <taxon>Gordonia</taxon>
    </lineage>
</organism>
<reference evidence="2 3" key="1">
    <citation type="submission" date="2019-02" db="EMBL/GenBank/DDBJ databases">
        <authorList>
            <consortium name="Pathogen Informatics"/>
        </authorList>
    </citation>
    <scope>NUCLEOTIDE SEQUENCE [LARGE SCALE GENOMIC DNA]</scope>
    <source>
        <strain evidence="2 3">3012STDY6756503</strain>
    </source>
</reference>
<accession>A0ABD7V976</accession>
<protein>
    <submittedName>
        <fullName evidence="2">Pantothenate kinase</fullName>
        <ecNumber evidence="2">2.7.1.33</ecNumber>
    </submittedName>
</protein>
<dbReference type="InterPro" id="IPR006083">
    <property type="entry name" value="PRK/URK"/>
</dbReference>
<dbReference type="GeneID" id="60751985"/>
<evidence type="ECO:0000313" key="2">
    <source>
        <dbReference type="EMBL" id="VFA90431.1"/>
    </source>
</evidence>
<dbReference type="RefSeq" id="WP_131735266.1">
    <property type="nucleotide sequence ID" value="NZ_CAACYD010000007.1"/>
</dbReference>
<dbReference type="EMBL" id="CAACYD010000007">
    <property type="protein sequence ID" value="VFA90431.1"/>
    <property type="molecule type" value="Genomic_DNA"/>
</dbReference>
<dbReference type="NCBIfam" id="NF006743">
    <property type="entry name" value="PRK09270.1-2"/>
    <property type="match status" value="1"/>
</dbReference>
<dbReference type="InterPro" id="IPR027417">
    <property type="entry name" value="P-loop_NTPase"/>
</dbReference>
<dbReference type="EC" id="2.7.1.33" evidence="2"/>
<keyword evidence="2" id="KW-0418">Kinase</keyword>
<gene>
    <name evidence="2" type="primary">coaA_2</name>
    <name evidence="2" type="ORF">NCTC8139_04015</name>
</gene>
<comment type="caution">
    <text evidence="2">The sequence shown here is derived from an EMBL/GenBank/DDBJ whole genome shotgun (WGS) entry which is preliminary data.</text>
</comment>
<dbReference type="PANTHER" id="PTHR10285">
    <property type="entry name" value="URIDINE KINASE"/>
    <property type="match status" value="1"/>
</dbReference>
<dbReference type="GO" id="GO:0004594">
    <property type="term" value="F:pantothenate kinase activity"/>
    <property type="evidence" value="ECO:0007669"/>
    <property type="project" value="UniProtKB-EC"/>
</dbReference>